<keyword evidence="6 9" id="KW-0547">Nucleotide-binding</keyword>
<comment type="similarity">
    <text evidence="9">Belongs to the MurCDEF family.</text>
</comment>
<dbReference type="GO" id="GO:0008764">
    <property type="term" value="F:UDP-N-acetylmuramoylalanine-D-glutamate ligase activity"/>
    <property type="evidence" value="ECO:0007669"/>
    <property type="project" value="UniProtKB-EC"/>
</dbReference>
<reference evidence="13 14" key="1">
    <citation type="submission" date="2023-03" db="EMBL/GenBank/DDBJ databases">
        <title>Complete genome of Arcanobacterium canis strain DSM 25104 isolated in 2010 from a canine otitis externa in Germany.</title>
        <authorList>
            <person name="Borowiak M."/>
            <person name="Kreitlow A."/>
            <person name="Malorny B."/>
            <person name="Laemmler C."/>
            <person name="Prenger-Berninghoff E."/>
            <person name="Ploetz M."/>
            <person name="Abdulmawjood A."/>
        </authorList>
    </citation>
    <scope>NUCLEOTIDE SEQUENCE [LARGE SCALE GENOMIC DNA]</scope>
    <source>
        <strain evidence="13 14">DSM 25104</strain>
    </source>
</reference>
<evidence type="ECO:0000256" key="1">
    <source>
        <dbReference type="ARBA" id="ARBA00004496"/>
    </source>
</evidence>
<dbReference type="InterPro" id="IPR013221">
    <property type="entry name" value="Mur_ligase_cen"/>
</dbReference>
<dbReference type="EC" id="6.3.2.9" evidence="9 10"/>
<evidence type="ECO:0000259" key="12">
    <source>
        <dbReference type="Pfam" id="PF08245"/>
    </source>
</evidence>
<comment type="subcellular location">
    <subcellularLocation>
        <location evidence="1 9 10">Cytoplasm</location>
    </subcellularLocation>
</comment>
<evidence type="ECO:0000256" key="3">
    <source>
        <dbReference type="ARBA" id="ARBA00022490"/>
    </source>
</evidence>
<dbReference type="Gene3D" id="3.90.190.20">
    <property type="entry name" value="Mur ligase, C-terminal domain"/>
    <property type="match status" value="1"/>
</dbReference>
<dbReference type="SUPFAM" id="SSF53244">
    <property type="entry name" value="MurD-like peptide ligases, peptide-binding domain"/>
    <property type="match status" value="1"/>
</dbReference>
<organism evidence="13 14">
    <name type="scientific">Arcanobacterium canis</name>
    <dbReference type="NCBI Taxonomy" id="999183"/>
    <lineage>
        <taxon>Bacteria</taxon>
        <taxon>Bacillati</taxon>
        <taxon>Actinomycetota</taxon>
        <taxon>Actinomycetes</taxon>
        <taxon>Actinomycetales</taxon>
        <taxon>Actinomycetaceae</taxon>
        <taxon>Arcanobacterium</taxon>
    </lineage>
</organism>
<keyword evidence="4 9" id="KW-0436">Ligase</keyword>
<dbReference type="Proteomes" id="UP001215216">
    <property type="component" value="Chromosome"/>
</dbReference>
<evidence type="ECO:0000256" key="4">
    <source>
        <dbReference type="ARBA" id="ARBA00022598"/>
    </source>
</evidence>
<comment type="pathway">
    <text evidence="2 9 10">Cell wall biogenesis; peptidoglycan biosynthesis.</text>
</comment>
<dbReference type="PANTHER" id="PTHR43692">
    <property type="entry name" value="UDP-N-ACETYLMURAMOYLALANINE--D-GLUTAMATE LIGASE"/>
    <property type="match status" value="1"/>
</dbReference>
<dbReference type="NCBIfam" id="TIGR01087">
    <property type="entry name" value="murD"/>
    <property type="match status" value="1"/>
</dbReference>
<dbReference type="Pfam" id="PF02875">
    <property type="entry name" value="Mur_ligase_C"/>
    <property type="match status" value="1"/>
</dbReference>
<feature type="domain" description="Mur ligase central" evidence="12">
    <location>
        <begin position="123"/>
        <end position="223"/>
    </location>
</feature>
<keyword evidence="8 9" id="KW-0131">Cell cycle</keyword>
<keyword evidence="3 9" id="KW-0963">Cytoplasm</keyword>
<evidence type="ECO:0000256" key="5">
    <source>
        <dbReference type="ARBA" id="ARBA00022618"/>
    </source>
</evidence>
<dbReference type="PROSITE" id="PS01011">
    <property type="entry name" value="FOLYLPOLYGLU_SYNT_1"/>
    <property type="match status" value="1"/>
</dbReference>
<evidence type="ECO:0000256" key="9">
    <source>
        <dbReference type="HAMAP-Rule" id="MF_00639"/>
    </source>
</evidence>
<dbReference type="InterPro" id="IPR036565">
    <property type="entry name" value="Mur-like_cat_sf"/>
</dbReference>
<accession>A0ABY8FWB2</accession>
<dbReference type="InterPro" id="IPR036615">
    <property type="entry name" value="Mur_ligase_C_dom_sf"/>
</dbReference>
<evidence type="ECO:0000313" key="14">
    <source>
        <dbReference type="Proteomes" id="UP001215216"/>
    </source>
</evidence>
<keyword evidence="9 10" id="KW-0573">Peptidoglycan synthesis</keyword>
<evidence type="ECO:0000259" key="11">
    <source>
        <dbReference type="Pfam" id="PF02875"/>
    </source>
</evidence>
<keyword evidence="14" id="KW-1185">Reference proteome</keyword>
<dbReference type="Gene3D" id="3.40.50.720">
    <property type="entry name" value="NAD(P)-binding Rossmann-like Domain"/>
    <property type="match status" value="1"/>
</dbReference>
<dbReference type="InterPro" id="IPR004101">
    <property type="entry name" value="Mur_ligase_C"/>
</dbReference>
<keyword evidence="7 9" id="KW-0067">ATP-binding</keyword>
<dbReference type="SUPFAM" id="SSF51984">
    <property type="entry name" value="MurCD N-terminal domain"/>
    <property type="match status" value="1"/>
</dbReference>
<evidence type="ECO:0000256" key="8">
    <source>
        <dbReference type="ARBA" id="ARBA00023306"/>
    </source>
</evidence>
<comment type="function">
    <text evidence="9 10">Cell wall formation. Catalyzes the addition of glutamate to the nucleotide precursor UDP-N-acetylmuramoyl-L-alanine (UMA).</text>
</comment>
<evidence type="ECO:0000256" key="2">
    <source>
        <dbReference type="ARBA" id="ARBA00004752"/>
    </source>
</evidence>
<dbReference type="SUPFAM" id="SSF53623">
    <property type="entry name" value="MurD-like peptide ligases, catalytic domain"/>
    <property type="match status" value="1"/>
</dbReference>
<evidence type="ECO:0000313" key="13">
    <source>
        <dbReference type="EMBL" id="WFM82804.1"/>
    </source>
</evidence>
<dbReference type="HAMAP" id="MF_00639">
    <property type="entry name" value="MurD"/>
    <property type="match status" value="1"/>
</dbReference>
<feature type="domain" description="Mur ligase C-terminal" evidence="11">
    <location>
        <begin position="339"/>
        <end position="457"/>
    </location>
</feature>
<dbReference type="InterPro" id="IPR018109">
    <property type="entry name" value="Folylpolyglutamate_synth_CS"/>
</dbReference>
<sequence>MIPTAPDFAHKRIGILGLGKSGKAAFEALRAHTQAQLSVWDSRSEAVEMFDAEGGSDPDGEALVAALLDWHPDVVVIAPAFRQSGPEWAALRASAVPVWSEIELAWRLRAQRPDGTFAPWLAITGTNGKTTTTTMLESILQHGGLRGVAVGNVGNPAVTAVSDESADAPDAFAFELSSFQLAATSSMSPTASVCLNIDDDHLEWHNTRREYHDAKANVYNRAQVACLYPVGDAEVQEMLDDADVVDGARAVGLTLAVPSVGQIGLVDDVVVDRAFTPQRYTHAAEIFTVADIEHLAPEGSDLPVHMMKDAMAAAGLALAIGISPENIRRGLRSYQPGHHRIELVATIDGVRYVDDSKATNAHAARASLRAQNDGSVIWIVGGQAKGAHFAPLVVSVRNKLAGVVVIGTDQQPWKEALAGSELPIHYVNPNSSTPMDDAVAWAYERATAGQTVLMAPASASMDQFASYADRGEKFREAVEKVRS</sequence>
<dbReference type="RefSeq" id="WP_278012230.1">
    <property type="nucleotide sequence ID" value="NZ_CP121208.1"/>
</dbReference>
<feature type="binding site" evidence="9">
    <location>
        <begin position="125"/>
        <end position="131"/>
    </location>
    <ligand>
        <name>ATP</name>
        <dbReference type="ChEBI" id="CHEBI:30616"/>
    </ligand>
</feature>
<proteinExistence type="inferred from homology"/>
<protein>
    <recommendedName>
        <fullName evidence="9 10">UDP-N-acetylmuramoylalanine--D-glutamate ligase</fullName>
        <ecNumber evidence="9 10">6.3.2.9</ecNumber>
    </recommendedName>
    <alternativeName>
        <fullName evidence="9">D-glutamic acid-adding enzyme</fullName>
    </alternativeName>
    <alternativeName>
        <fullName evidence="9">UDP-N-acetylmuramoyl-L-alanyl-D-glutamate synthetase</fullName>
    </alternativeName>
</protein>
<dbReference type="PANTHER" id="PTHR43692:SF1">
    <property type="entry name" value="UDP-N-ACETYLMURAMOYLALANINE--D-GLUTAMATE LIGASE"/>
    <property type="match status" value="1"/>
</dbReference>
<dbReference type="Gene3D" id="3.40.1190.10">
    <property type="entry name" value="Mur-like, catalytic domain"/>
    <property type="match status" value="1"/>
</dbReference>
<evidence type="ECO:0000256" key="7">
    <source>
        <dbReference type="ARBA" id="ARBA00022840"/>
    </source>
</evidence>
<gene>
    <name evidence="9 13" type="primary">murD</name>
    <name evidence="13" type="ORF">P7079_05195</name>
</gene>
<keyword evidence="9 10" id="KW-0133">Cell shape</keyword>
<keyword evidence="9 10" id="KW-0961">Cell wall biogenesis/degradation</keyword>
<evidence type="ECO:0000256" key="6">
    <source>
        <dbReference type="ARBA" id="ARBA00022741"/>
    </source>
</evidence>
<dbReference type="InterPro" id="IPR005762">
    <property type="entry name" value="MurD"/>
</dbReference>
<dbReference type="Pfam" id="PF08245">
    <property type="entry name" value="Mur_ligase_M"/>
    <property type="match status" value="1"/>
</dbReference>
<evidence type="ECO:0000256" key="10">
    <source>
        <dbReference type="RuleBase" id="RU003664"/>
    </source>
</evidence>
<comment type="catalytic activity">
    <reaction evidence="9 10">
        <text>UDP-N-acetyl-alpha-D-muramoyl-L-alanine + D-glutamate + ATP = UDP-N-acetyl-alpha-D-muramoyl-L-alanyl-D-glutamate + ADP + phosphate + H(+)</text>
        <dbReference type="Rhea" id="RHEA:16429"/>
        <dbReference type="ChEBI" id="CHEBI:15378"/>
        <dbReference type="ChEBI" id="CHEBI:29986"/>
        <dbReference type="ChEBI" id="CHEBI:30616"/>
        <dbReference type="ChEBI" id="CHEBI:43474"/>
        <dbReference type="ChEBI" id="CHEBI:83898"/>
        <dbReference type="ChEBI" id="CHEBI:83900"/>
        <dbReference type="ChEBI" id="CHEBI:456216"/>
        <dbReference type="EC" id="6.3.2.9"/>
    </reaction>
</comment>
<name>A0ABY8FWB2_9ACTO</name>
<keyword evidence="5 9" id="KW-0132">Cell division</keyword>
<dbReference type="EMBL" id="CP121208">
    <property type="protein sequence ID" value="WFM82804.1"/>
    <property type="molecule type" value="Genomic_DNA"/>
</dbReference>